<dbReference type="Pfam" id="PF00313">
    <property type="entry name" value="CSD"/>
    <property type="match status" value="1"/>
</dbReference>
<dbReference type="SMART" id="SM00357">
    <property type="entry name" value="CSP"/>
    <property type="match status" value="1"/>
</dbReference>
<accession>A0AAD4R8G8</accession>
<dbReference type="PROSITE" id="PS00352">
    <property type="entry name" value="CSD_1"/>
    <property type="match status" value="1"/>
</dbReference>
<dbReference type="InterPro" id="IPR012340">
    <property type="entry name" value="NA-bd_OB-fold"/>
</dbReference>
<dbReference type="Gene3D" id="2.40.50.140">
    <property type="entry name" value="Nucleic acid-binding proteins"/>
    <property type="match status" value="1"/>
</dbReference>
<dbReference type="PROSITE" id="PS51857">
    <property type="entry name" value="CSD_2"/>
    <property type="match status" value="1"/>
</dbReference>
<keyword evidence="2" id="KW-0238">DNA-binding</keyword>
<evidence type="ECO:0000259" key="1">
    <source>
        <dbReference type="PROSITE" id="PS51857"/>
    </source>
</evidence>
<dbReference type="PANTHER" id="PTHR11544">
    <property type="entry name" value="COLD SHOCK DOMAIN CONTAINING PROTEINS"/>
    <property type="match status" value="1"/>
</dbReference>
<dbReference type="PRINTS" id="PR00050">
    <property type="entry name" value="COLDSHOCK"/>
</dbReference>
<sequence length="107" mass="11963">MTGESSAKNKPQNDAKKSRVLVERGILGKVSWFSVHRGFGFIDRDDTGERVFVHITSIMRNSRFNQALDEGDKVVFDVIQGHKGVEAVLVTSPEGIIIIRLQELLIL</sequence>
<dbReference type="InterPro" id="IPR019844">
    <property type="entry name" value="CSD_CS"/>
</dbReference>
<dbReference type="CDD" id="cd04458">
    <property type="entry name" value="CSP_CDS"/>
    <property type="match status" value="1"/>
</dbReference>
<dbReference type="InterPro" id="IPR002059">
    <property type="entry name" value="CSP_DNA-bd"/>
</dbReference>
<organism evidence="2 3">
    <name type="scientific">Ditylenchus destructor</name>
    <dbReference type="NCBI Taxonomy" id="166010"/>
    <lineage>
        <taxon>Eukaryota</taxon>
        <taxon>Metazoa</taxon>
        <taxon>Ecdysozoa</taxon>
        <taxon>Nematoda</taxon>
        <taxon>Chromadorea</taxon>
        <taxon>Rhabditida</taxon>
        <taxon>Tylenchina</taxon>
        <taxon>Tylenchomorpha</taxon>
        <taxon>Sphaerularioidea</taxon>
        <taxon>Anguinidae</taxon>
        <taxon>Anguininae</taxon>
        <taxon>Ditylenchus</taxon>
    </lineage>
</organism>
<dbReference type="GO" id="GO:0003677">
    <property type="term" value="F:DNA binding"/>
    <property type="evidence" value="ECO:0007669"/>
    <property type="project" value="UniProtKB-KW"/>
</dbReference>
<gene>
    <name evidence="2" type="ORF">DdX_03978</name>
</gene>
<feature type="domain" description="CSD" evidence="1">
    <location>
        <begin position="25"/>
        <end position="92"/>
    </location>
</feature>
<protein>
    <submittedName>
        <fullName evidence="2">Cold-shock DNA-binding domain-containing protein</fullName>
    </submittedName>
</protein>
<reference evidence="2" key="1">
    <citation type="submission" date="2022-01" db="EMBL/GenBank/DDBJ databases">
        <title>Genome Sequence Resource for Two Populations of Ditylenchus destructor, the Migratory Endoparasitic Phytonematode.</title>
        <authorList>
            <person name="Zhang H."/>
            <person name="Lin R."/>
            <person name="Xie B."/>
        </authorList>
    </citation>
    <scope>NUCLEOTIDE SEQUENCE</scope>
    <source>
        <strain evidence="2">BazhouSP</strain>
    </source>
</reference>
<dbReference type="SUPFAM" id="SSF50249">
    <property type="entry name" value="Nucleic acid-binding proteins"/>
    <property type="match status" value="1"/>
</dbReference>
<dbReference type="Proteomes" id="UP001201812">
    <property type="component" value="Unassembled WGS sequence"/>
</dbReference>
<proteinExistence type="predicted"/>
<dbReference type="InterPro" id="IPR050181">
    <property type="entry name" value="Cold_shock_domain"/>
</dbReference>
<evidence type="ECO:0000313" key="2">
    <source>
        <dbReference type="EMBL" id="KAI1723802.1"/>
    </source>
</evidence>
<keyword evidence="3" id="KW-1185">Reference proteome</keyword>
<name>A0AAD4R8G8_9BILA</name>
<dbReference type="InterPro" id="IPR011129">
    <property type="entry name" value="CSD"/>
</dbReference>
<comment type="caution">
    <text evidence="2">The sequence shown here is derived from an EMBL/GenBank/DDBJ whole genome shotgun (WGS) entry which is preliminary data.</text>
</comment>
<dbReference type="AlphaFoldDB" id="A0AAD4R8G8"/>
<evidence type="ECO:0000313" key="3">
    <source>
        <dbReference type="Proteomes" id="UP001201812"/>
    </source>
</evidence>
<dbReference type="EMBL" id="JAKKPZ010000003">
    <property type="protein sequence ID" value="KAI1723802.1"/>
    <property type="molecule type" value="Genomic_DNA"/>
</dbReference>